<dbReference type="SMART" id="SM00173">
    <property type="entry name" value="RAS"/>
    <property type="match status" value="1"/>
</dbReference>
<dbReference type="GO" id="GO:0007264">
    <property type="term" value="P:small GTPase-mediated signal transduction"/>
    <property type="evidence" value="ECO:0007669"/>
    <property type="project" value="InterPro"/>
</dbReference>
<name>A0A3Q2DG39_CYPVA</name>
<accession>A0A3Q2DG39</accession>
<dbReference type="Gene3D" id="3.40.50.300">
    <property type="entry name" value="P-loop containing nucleotide triphosphate hydrolases"/>
    <property type="match status" value="1"/>
</dbReference>
<dbReference type="OMA" id="IRANSGM"/>
<comment type="function">
    <text evidence="3">Plays a role in immunological synaptic F-actin density and architecture organization. Regulates actin reorganization in lymphocytes, possibly through the modulation of Rac1 activity. Required for the formation of membrane ruffles during macropinocytosis. Plays a role in cell migration and is required for the formation of cup-like structures during trans-endothelial migration of leukocytes. Binds phospholipids in an activation-dependent manner; thereby acting as an anchor for other proteins to the plasma membrane (PM). Plays a role in exocytosis of cytotoxic granules (CG) by lymphocytes/Component of the exocytosis machinery in natural killer (NK) and CD8+ T cells. Promotes the docking of cytotoxic granules (CG) to the plasma membrane through the interaction with UNC13D. Involved in the cytotoxic activity of lymphocytes/primary CD8+ T cells.</text>
</comment>
<dbReference type="Proteomes" id="UP000265020">
    <property type="component" value="Unassembled WGS sequence"/>
</dbReference>
<comment type="subunit">
    <text evidence="4">Interacts with ARHGEF26. Interacts with ARHGEF16. Interacts with UNC13D; the interaction increases RhoG affinity to the membrane lipids, targets UNC13D to membrane lipids and facilitates cytotoxic granule (CG) docking to the plasma membrane.</text>
</comment>
<dbReference type="KEGG" id="cvg:107089030"/>
<proteinExistence type="predicted"/>
<evidence type="ECO:0000256" key="4">
    <source>
        <dbReference type="ARBA" id="ARBA00065562"/>
    </source>
</evidence>
<dbReference type="PROSITE" id="PS51420">
    <property type="entry name" value="RHO"/>
    <property type="match status" value="1"/>
</dbReference>
<evidence type="ECO:0000313" key="6">
    <source>
        <dbReference type="Ensembl" id="ENSCVAP00000018216.1"/>
    </source>
</evidence>
<dbReference type="PROSITE" id="PS51421">
    <property type="entry name" value="RAS"/>
    <property type="match status" value="1"/>
</dbReference>
<evidence type="ECO:0000256" key="5">
    <source>
        <dbReference type="ARBA" id="ARBA00069400"/>
    </source>
</evidence>
<sequence length="191" mass="21427">MQTIKCVLVGDGGVGKTFLLVAYATSVFKEKYLSAQFDNYTGDISVDGHTVTLKLLDTAGREGYELLRTLSYPQADIFIVCFSIGSPSSYDNIRLKWKPEVSQHCPKVPILLLGTKKDLRGDEETVKMLKEQGMTVCTYQQGDILAKQIRAVKYMECSALQQENIREVFEEAARAVLFPQSKRNCKKCVLL</sequence>
<dbReference type="GO" id="GO:0005525">
    <property type="term" value="F:GTP binding"/>
    <property type="evidence" value="ECO:0007669"/>
    <property type="project" value="UniProtKB-KW"/>
</dbReference>
<reference evidence="6" key="1">
    <citation type="submission" date="2025-08" db="UniProtKB">
        <authorList>
            <consortium name="Ensembl"/>
        </authorList>
    </citation>
    <scope>IDENTIFICATION</scope>
</reference>
<dbReference type="InterPro" id="IPR027417">
    <property type="entry name" value="P-loop_NTPase"/>
</dbReference>
<organism evidence="6 7">
    <name type="scientific">Cyprinodon variegatus</name>
    <name type="common">Sheepshead minnow</name>
    <dbReference type="NCBI Taxonomy" id="28743"/>
    <lineage>
        <taxon>Eukaryota</taxon>
        <taxon>Metazoa</taxon>
        <taxon>Chordata</taxon>
        <taxon>Craniata</taxon>
        <taxon>Vertebrata</taxon>
        <taxon>Euteleostomi</taxon>
        <taxon>Actinopterygii</taxon>
        <taxon>Neopterygii</taxon>
        <taxon>Teleostei</taxon>
        <taxon>Neoteleostei</taxon>
        <taxon>Acanthomorphata</taxon>
        <taxon>Ovalentaria</taxon>
        <taxon>Atherinomorphae</taxon>
        <taxon>Cyprinodontiformes</taxon>
        <taxon>Cyprinodontidae</taxon>
        <taxon>Cyprinodon</taxon>
    </lineage>
</organism>
<dbReference type="OrthoDB" id="8830751at2759"/>
<dbReference type="Pfam" id="PF00071">
    <property type="entry name" value="Ras"/>
    <property type="match status" value="1"/>
</dbReference>
<dbReference type="GO" id="GO:0003924">
    <property type="term" value="F:GTPase activity"/>
    <property type="evidence" value="ECO:0007669"/>
    <property type="project" value="InterPro"/>
</dbReference>
<dbReference type="PANTHER" id="PTHR24072">
    <property type="entry name" value="RHO FAMILY GTPASE"/>
    <property type="match status" value="1"/>
</dbReference>
<dbReference type="PRINTS" id="PR00449">
    <property type="entry name" value="RASTRNSFRMNG"/>
</dbReference>
<dbReference type="GeneID" id="107089030"/>
<dbReference type="STRING" id="28743.ENSCVAP00000018216"/>
<dbReference type="FunFam" id="3.40.50.300:FF:000118">
    <property type="entry name" value="Rho-related GTP-binding protein RhoG"/>
    <property type="match status" value="1"/>
</dbReference>
<keyword evidence="1" id="KW-0547">Nucleotide-binding</keyword>
<dbReference type="AlphaFoldDB" id="A0A3Q2DG39"/>
<keyword evidence="7" id="KW-1185">Reference proteome</keyword>
<dbReference type="RefSeq" id="XP_015237034.1">
    <property type="nucleotide sequence ID" value="XM_015381548.1"/>
</dbReference>
<keyword evidence="2" id="KW-0342">GTP-binding</keyword>
<evidence type="ECO:0000256" key="2">
    <source>
        <dbReference type="ARBA" id="ARBA00023134"/>
    </source>
</evidence>
<evidence type="ECO:0000256" key="3">
    <source>
        <dbReference type="ARBA" id="ARBA00059483"/>
    </source>
</evidence>
<dbReference type="InterPro" id="IPR005225">
    <property type="entry name" value="Small_GTP-bd"/>
</dbReference>
<reference evidence="6" key="2">
    <citation type="submission" date="2025-09" db="UniProtKB">
        <authorList>
            <consortium name="Ensembl"/>
        </authorList>
    </citation>
    <scope>IDENTIFICATION</scope>
</reference>
<protein>
    <recommendedName>
        <fullName evidence="5">Rho-related GTP-binding protein RhoG</fullName>
    </recommendedName>
</protein>
<dbReference type="SMART" id="SM00174">
    <property type="entry name" value="RHO"/>
    <property type="match status" value="1"/>
</dbReference>
<dbReference type="SUPFAM" id="SSF52540">
    <property type="entry name" value="P-loop containing nucleoside triphosphate hydrolases"/>
    <property type="match status" value="1"/>
</dbReference>
<dbReference type="SMART" id="SM00175">
    <property type="entry name" value="RAB"/>
    <property type="match status" value="1"/>
</dbReference>
<evidence type="ECO:0000256" key="1">
    <source>
        <dbReference type="ARBA" id="ARBA00022741"/>
    </source>
</evidence>
<dbReference type="Ensembl" id="ENSCVAT00000032651.1">
    <property type="protein sequence ID" value="ENSCVAP00000018216.1"/>
    <property type="gene ID" value="ENSCVAG00000021451.1"/>
</dbReference>
<dbReference type="NCBIfam" id="TIGR00231">
    <property type="entry name" value="small_GTP"/>
    <property type="match status" value="1"/>
</dbReference>
<dbReference type="InterPro" id="IPR001806">
    <property type="entry name" value="Small_GTPase"/>
</dbReference>
<dbReference type="GeneTree" id="ENSGT00940000163331"/>
<dbReference type="PROSITE" id="PS51419">
    <property type="entry name" value="RAB"/>
    <property type="match status" value="1"/>
</dbReference>
<evidence type="ECO:0000313" key="7">
    <source>
        <dbReference type="Proteomes" id="UP000265020"/>
    </source>
</evidence>
<dbReference type="InterPro" id="IPR003578">
    <property type="entry name" value="Small_GTPase_Rho"/>
</dbReference>